<evidence type="ECO:0000313" key="3">
    <source>
        <dbReference type="EMBL" id="KAK4454896.1"/>
    </source>
</evidence>
<evidence type="ECO:0000313" key="4">
    <source>
        <dbReference type="Proteomes" id="UP001321760"/>
    </source>
</evidence>
<dbReference type="Proteomes" id="UP001321760">
    <property type="component" value="Unassembled WGS sequence"/>
</dbReference>
<accession>A0AAV9H774</accession>
<evidence type="ECO:0000259" key="2">
    <source>
        <dbReference type="Pfam" id="PF20233"/>
    </source>
</evidence>
<feature type="domain" description="DUF6590" evidence="2">
    <location>
        <begin position="586"/>
        <end position="726"/>
    </location>
</feature>
<feature type="compositionally biased region" description="Basic and acidic residues" evidence="1">
    <location>
        <begin position="741"/>
        <end position="753"/>
    </location>
</feature>
<dbReference type="AlphaFoldDB" id="A0AAV9H774"/>
<dbReference type="PANTHER" id="PTHR35391:SF5">
    <property type="entry name" value="DUF6590 DOMAIN-CONTAINING PROTEIN"/>
    <property type="match status" value="1"/>
</dbReference>
<keyword evidence="4" id="KW-1185">Reference proteome</keyword>
<dbReference type="PANTHER" id="PTHR35391">
    <property type="entry name" value="C2H2-TYPE DOMAIN-CONTAINING PROTEIN-RELATED"/>
    <property type="match status" value="1"/>
</dbReference>
<dbReference type="InterPro" id="IPR046497">
    <property type="entry name" value="DUF6590"/>
</dbReference>
<sequence length="766" mass="84067">MGPPTSGDVDTASDCSDAPNFHSLPPSDCPSPHLCSTSDRTSTVASHLFSTTHDSSSVGYHVTQASFTTQLDLALRALWATRHGCKYLDVQVLLFSWNSDDLGVADRVSGLESVFRDVYHYEVEWWKIPDAAPGRHATKKVIRFVEEGNDPNTLLILYYAGHATPNPTQPGGLPCWVANRTRNSPRFDVSCVQPHLCQVDDEHPDVLLLYDSCHPANGHGSVQSSRAVIELLAATGFESVAPDVGQDSFTQCLIQELSLAAERPHGISIPELHRRQICKLQSGDQKNVMMDRAEDGKMKVRMAKGAAIFETPRRQTPIHCQLSLNTRPRAVILAPLSTATTRRATDSGHTDAGVCSGDEHPCAQDTAPLLHTLLRVSLAGEFNEAEFKEWLCNAPDAVKGIRVLGVLPSCSTLLLIQVPIEVWDLLPPSPAISFISFIWVQSPATAHPMAIVKPRQDLTASQTSRIDQQLLHPSKGKGPAAHYSPTPSVPLPTLGTPLSVRLAGGEANEPQALTFNRSENENWLVEALNAVDAILPTVFTRLRHSCPTIGTDRVATVASEVLEILRGSPTSTKPADLLETMLSNSEVFKVLWADPTNPADPDQLSDTEERESEGQRFFVGVQRFIVIANDEGHCTCVPISTYQHRGCLKKGVKPHKHGIIYTVGSRPTPLPGEPELGYEPVRMALDIPSERLAREARVNYAKLVTVEHNVRVRFIGSIVSEDMDIVTEAVDKCWVDKNRATEKRRYGDSSSRRDKGKKGRKSSSWR</sequence>
<reference evidence="3" key="2">
    <citation type="submission" date="2023-05" db="EMBL/GenBank/DDBJ databases">
        <authorList>
            <consortium name="Lawrence Berkeley National Laboratory"/>
            <person name="Steindorff A."/>
            <person name="Hensen N."/>
            <person name="Bonometti L."/>
            <person name="Westerberg I."/>
            <person name="Brannstrom I.O."/>
            <person name="Guillou S."/>
            <person name="Cros-Aarteil S."/>
            <person name="Calhoun S."/>
            <person name="Haridas S."/>
            <person name="Kuo A."/>
            <person name="Mondo S."/>
            <person name="Pangilinan J."/>
            <person name="Riley R."/>
            <person name="Labutti K."/>
            <person name="Andreopoulos B."/>
            <person name="Lipzen A."/>
            <person name="Chen C."/>
            <person name="Yanf M."/>
            <person name="Daum C."/>
            <person name="Ng V."/>
            <person name="Clum A."/>
            <person name="Ohm R."/>
            <person name="Martin F."/>
            <person name="Silar P."/>
            <person name="Natvig D."/>
            <person name="Lalanne C."/>
            <person name="Gautier V."/>
            <person name="Ament-Velasquez S.L."/>
            <person name="Kruys A."/>
            <person name="Hutchinson M.I."/>
            <person name="Powell A.J."/>
            <person name="Barry K."/>
            <person name="Miller A.N."/>
            <person name="Grigoriev I.V."/>
            <person name="Debuchy R."/>
            <person name="Gladieux P."/>
            <person name="Thoren M.H."/>
            <person name="Johannesson H."/>
        </authorList>
    </citation>
    <scope>NUCLEOTIDE SEQUENCE</scope>
    <source>
        <strain evidence="3">PSN243</strain>
    </source>
</reference>
<comment type="caution">
    <text evidence="3">The sequence shown here is derived from an EMBL/GenBank/DDBJ whole genome shotgun (WGS) entry which is preliminary data.</text>
</comment>
<gene>
    <name evidence="3" type="ORF">QBC34DRAFT_289147</name>
</gene>
<evidence type="ECO:0000256" key="1">
    <source>
        <dbReference type="SAM" id="MobiDB-lite"/>
    </source>
</evidence>
<name>A0AAV9H774_9PEZI</name>
<reference evidence="3" key="1">
    <citation type="journal article" date="2023" name="Mol. Phylogenet. Evol.">
        <title>Genome-scale phylogeny and comparative genomics of the fungal order Sordariales.</title>
        <authorList>
            <person name="Hensen N."/>
            <person name="Bonometti L."/>
            <person name="Westerberg I."/>
            <person name="Brannstrom I.O."/>
            <person name="Guillou S."/>
            <person name="Cros-Aarteil S."/>
            <person name="Calhoun S."/>
            <person name="Haridas S."/>
            <person name="Kuo A."/>
            <person name="Mondo S."/>
            <person name="Pangilinan J."/>
            <person name="Riley R."/>
            <person name="LaButti K."/>
            <person name="Andreopoulos B."/>
            <person name="Lipzen A."/>
            <person name="Chen C."/>
            <person name="Yan M."/>
            <person name="Daum C."/>
            <person name="Ng V."/>
            <person name="Clum A."/>
            <person name="Steindorff A."/>
            <person name="Ohm R.A."/>
            <person name="Martin F."/>
            <person name="Silar P."/>
            <person name="Natvig D.O."/>
            <person name="Lalanne C."/>
            <person name="Gautier V."/>
            <person name="Ament-Velasquez S.L."/>
            <person name="Kruys A."/>
            <person name="Hutchinson M.I."/>
            <person name="Powell A.J."/>
            <person name="Barry K."/>
            <person name="Miller A.N."/>
            <person name="Grigoriev I.V."/>
            <person name="Debuchy R."/>
            <person name="Gladieux P."/>
            <person name="Hiltunen Thoren M."/>
            <person name="Johannesson H."/>
        </authorList>
    </citation>
    <scope>NUCLEOTIDE SEQUENCE</scope>
    <source>
        <strain evidence="3">PSN243</strain>
    </source>
</reference>
<protein>
    <recommendedName>
        <fullName evidence="2">DUF6590 domain-containing protein</fullName>
    </recommendedName>
</protein>
<proteinExistence type="predicted"/>
<feature type="region of interest" description="Disordered" evidence="1">
    <location>
        <begin position="593"/>
        <end position="612"/>
    </location>
</feature>
<feature type="region of interest" description="Disordered" evidence="1">
    <location>
        <begin position="741"/>
        <end position="766"/>
    </location>
</feature>
<feature type="compositionally biased region" description="Basic residues" evidence="1">
    <location>
        <begin position="754"/>
        <end position="766"/>
    </location>
</feature>
<organism evidence="3 4">
    <name type="scientific">Podospora aff. communis PSN243</name>
    <dbReference type="NCBI Taxonomy" id="3040156"/>
    <lineage>
        <taxon>Eukaryota</taxon>
        <taxon>Fungi</taxon>
        <taxon>Dikarya</taxon>
        <taxon>Ascomycota</taxon>
        <taxon>Pezizomycotina</taxon>
        <taxon>Sordariomycetes</taxon>
        <taxon>Sordariomycetidae</taxon>
        <taxon>Sordariales</taxon>
        <taxon>Podosporaceae</taxon>
        <taxon>Podospora</taxon>
    </lineage>
</organism>
<feature type="region of interest" description="Disordered" evidence="1">
    <location>
        <begin position="471"/>
        <end position="491"/>
    </location>
</feature>
<dbReference type="EMBL" id="MU865915">
    <property type="protein sequence ID" value="KAK4454896.1"/>
    <property type="molecule type" value="Genomic_DNA"/>
</dbReference>
<dbReference type="Pfam" id="PF20233">
    <property type="entry name" value="DUF6590"/>
    <property type="match status" value="1"/>
</dbReference>